<evidence type="ECO:0000313" key="1">
    <source>
        <dbReference type="EMBL" id="GBN45575.1"/>
    </source>
</evidence>
<protein>
    <submittedName>
        <fullName evidence="1">Uncharacterized protein</fullName>
    </submittedName>
</protein>
<dbReference type="Proteomes" id="UP000499080">
    <property type="component" value="Unassembled WGS sequence"/>
</dbReference>
<proteinExistence type="predicted"/>
<dbReference type="EMBL" id="BGPR01010326">
    <property type="protein sequence ID" value="GBN45575.1"/>
    <property type="molecule type" value="Genomic_DNA"/>
</dbReference>
<keyword evidence="2" id="KW-1185">Reference proteome</keyword>
<sequence>MFAPFQEADNTEESSNVQVKFLYGNIRQSRAEREGRRFFLIIEFSAIRYCHEPVMSFPGNVNIMVGKRHLQRFLLGIGVDQTMTPDIGYKTKVPKMLEVSSYLY</sequence>
<evidence type="ECO:0000313" key="2">
    <source>
        <dbReference type="Proteomes" id="UP000499080"/>
    </source>
</evidence>
<gene>
    <name evidence="1" type="ORF">AVEN_237964_1</name>
</gene>
<name>A0A4Y2P0Z1_ARAVE</name>
<organism evidence="1 2">
    <name type="scientific">Araneus ventricosus</name>
    <name type="common">Orbweaver spider</name>
    <name type="synonym">Epeira ventricosa</name>
    <dbReference type="NCBI Taxonomy" id="182803"/>
    <lineage>
        <taxon>Eukaryota</taxon>
        <taxon>Metazoa</taxon>
        <taxon>Ecdysozoa</taxon>
        <taxon>Arthropoda</taxon>
        <taxon>Chelicerata</taxon>
        <taxon>Arachnida</taxon>
        <taxon>Araneae</taxon>
        <taxon>Araneomorphae</taxon>
        <taxon>Entelegynae</taxon>
        <taxon>Araneoidea</taxon>
        <taxon>Araneidae</taxon>
        <taxon>Araneus</taxon>
    </lineage>
</organism>
<reference evidence="1 2" key="1">
    <citation type="journal article" date="2019" name="Sci. Rep.">
        <title>Orb-weaving spider Araneus ventricosus genome elucidates the spidroin gene catalogue.</title>
        <authorList>
            <person name="Kono N."/>
            <person name="Nakamura H."/>
            <person name="Ohtoshi R."/>
            <person name="Moran D.A.P."/>
            <person name="Shinohara A."/>
            <person name="Yoshida Y."/>
            <person name="Fujiwara M."/>
            <person name="Mori M."/>
            <person name="Tomita M."/>
            <person name="Arakawa K."/>
        </authorList>
    </citation>
    <scope>NUCLEOTIDE SEQUENCE [LARGE SCALE GENOMIC DNA]</scope>
</reference>
<accession>A0A4Y2P0Z1</accession>
<dbReference type="AlphaFoldDB" id="A0A4Y2P0Z1"/>
<comment type="caution">
    <text evidence="1">The sequence shown here is derived from an EMBL/GenBank/DDBJ whole genome shotgun (WGS) entry which is preliminary data.</text>
</comment>